<dbReference type="GO" id="GO:0032049">
    <property type="term" value="P:cardiolipin biosynthetic process"/>
    <property type="evidence" value="ECO:0007669"/>
    <property type="project" value="UniProtKB-ARBA"/>
</dbReference>
<evidence type="ECO:0000256" key="1">
    <source>
        <dbReference type="ARBA" id="ARBA00003145"/>
    </source>
</evidence>
<dbReference type="Pfam" id="PF13091">
    <property type="entry name" value="PLDc_2"/>
    <property type="match status" value="2"/>
</dbReference>
<dbReference type="CDD" id="cd09157">
    <property type="entry name" value="PLDc_CLS_unchar2_1"/>
    <property type="match status" value="1"/>
</dbReference>
<evidence type="ECO:0000313" key="13">
    <source>
        <dbReference type="EMBL" id="MBP5857668.1"/>
    </source>
</evidence>
<dbReference type="EMBL" id="JAGMWN010000005">
    <property type="protein sequence ID" value="MBP5857668.1"/>
    <property type="molecule type" value="Genomic_DNA"/>
</dbReference>
<keyword evidence="6" id="KW-0964">Secreted</keyword>
<sequence length="483" mass="53029">MYWTADDPNLLFTLSAVVLALAALGHVLLKKRDSRGAVAWVGFILFVPVAGGLIYYLFGINRVARRAAKLKGLRVRDDPALAGTGVGPKAARAALSPRLHHLAGIARRVDYLSSNAPVGGNKVEPFDGGDRAYAEMLTAIDGATRSVALSSYIFRNDAIGGRFADALERAHDRGVTVRVLVDGVGAYDSWQPVLYHLRRAGVPVQRFLFSLVPWRMPYLNMRNHAKLLIADGRLAFTGGLNIKEECLLETVGPAEGVDDVHFRLEGPIVTQVMERFAADWCFTTGETLMGEEWYPDLAPAGDLLGRGIASGPDYEENPLRWTLLAAILSARRSIRIVTPYFLPDETVLSALKLAAAGGVGIEIVLPETSDHRILQWAGRVEQETALAAGAKIWLRPAPFDHTKLMTVDGAWSLIGSGNWDMRSLRLNFEYVAEWYDTNFAARIDALIDRRVAVARPLSLGELRTRPILTKLRDGAAHLVQPYM</sequence>
<keyword evidence="5" id="KW-1003">Cell membrane</keyword>
<evidence type="ECO:0000256" key="2">
    <source>
        <dbReference type="ARBA" id="ARBA00004613"/>
    </source>
</evidence>
<reference evidence="13" key="1">
    <citation type="submission" date="2021-04" db="EMBL/GenBank/DDBJ databases">
        <authorList>
            <person name="Zhang D.-C."/>
        </authorList>
    </citation>
    <scope>NUCLEOTIDE SEQUENCE</scope>
    <source>
        <strain evidence="13">CGMCC 1.15697</strain>
    </source>
</reference>
<evidence type="ECO:0000256" key="8">
    <source>
        <dbReference type="ARBA" id="ARBA00022989"/>
    </source>
</evidence>
<comment type="subcellular location">
    <subcellularLocation>
        <location evidence="3">Cell membrane</location>
        <topology evidence="3">Multi-pass membrane protein</topology>
    </subcellularLocation>
    <subcellularLocation>
        <location evidence="2">Secreted</location>
    </subcellularLocation>
</comment>
<dbReference type="Gene3D" id="3.30.870.10">
    <property type="entry name" value="Endonuclease Chain A"/>
    <property type="match status" value="2"/>
</dbReference>
<keyword evidence="8 11" id="KW-1133">Transmembrane helix</keyword>
<feature type="transmembrane region" description="Helical" evidence="11">
    <location>
        <begin position="12"/>
        <end position="29"/>
    </location>
</feature>
<name>A0A8J7S320_9PROT</name>
<keyword evidence="14" id="KW-1185">Reference proteome</keyword>
<dbReference type="PANTHER" id="PTHR21248:SF22">
    <property type="entry name" value="PHOSPHOLIPASE D"/>
    <property type="match status" value="1"/>
</dbReference>
<dbReference type="AlphaFoldDB" id="A0A8J7S320"/>
<dbReference type="SMART" id="SM00155">
    <property type="entry name" value="PLDc"/>
    <property type="match status" value="2"/>
</dbReference>
<dbReference type="PANTHER" id="PTHR21248">
    <property type="entry name" value="CARDIOLIPIN SYNTHASE"/>
    <property type="match status" value="1"/>
</dbReference>
<keyword evidence="7 11" id="KW-0812">Transmembrane</keyword>
<dbReference type="GO" id="GO:0005886">
    <property type="term" value="C:plasma membrane"/>
    <property type="evidence" value="ECO:0007669"/>
    <property type="project" value="UniProtKB-SubCell"/>
</dbReference>
<comment type="function">
    <text evidence="1">Could be a virulence factor.</text>
</comment>
<dbReference type="Pfam" id="PF13396">
    <property type="entry name" value="PLDc_N"/>
    <property type="match status" value="1"/>
</dbReference>
<evidence type="ECO:0000256" key="5">
    <source>
        <dbReference type="ARBA" id="ARBA00022475"/>
    </source>
</evidence>
<feature type="transmembrane region" description="Helical" evidence="11">
    <location>
        <begin position="36"/>
        <end position="58"/>
    </location>
</feature>
<comment type="caution">
    <text evidence="13">The sequence shown here is derived from an EMBL/GenBank/DDBJ whole genome shotgun (WGS) entry which is preliminary data.</text>
</comment>
<dbReference type="GO" id="GO:0005576">
    <property type="term" value="C:extracellular region"/>
    <property type="evidence" value="ECO:0007669"/>
    <property type="project" value="UniProtKB-SubCell"/>
</dbReference>
<evidence type="ECO:0000256" key="9">
    <source>
        <dbReference type="ARBA" id="ARBA00023136"/>
    </source>
</evidence>
<evidence type="ECO:0000256" key="6">
    <source>
        <dbReference type="ARBA" id="ARBA00022525"/>
    </source>
</evidence>
<keyword evidence="9 11" id="KW-0472">Membrane</keyword>
<evidence type="ECO:0000256" key="7">
    <source>
        <dbReference type="ARBA" id="ARBA00022692"/>
    </source>
</evidence>
<proteinExistence type="predicted"/>
<organism evidence="13 14">
    <name type="scientific">Marivibrio halodurans</name>
    <dbReference type="NCBI Taxonomy" id="2039722"/>
    <lineage>
        <taxon>Bacteria</taxon>
        <taxon>Pseudomonadati</taxon>
        <taxon>Pseudomonadota</taxon>
        <taxon>Alphaproteobacteria</taxon>
        <taxon>Rhodospirillales</taxon>
        <taxon>Rhodospirillaceae</taxon>
        <taxon>Marivibrio</taxon>
    </lineage>
</organism>
<dbReference type="SUPFAM" id="SSF56024">
    <property type="entry name" value="Phospholipase D/nuclease"/>
    <property type="match status" value="2"/>
</dbReference>
<dbReference type="InterPro" id="IPR001736">
    <property type="entry name" value="PLipase_D/transphosphatidylase"/>
</dbReference>
<evidence type="ECO:0000256" key="4">
    <source>
        <dbReference type="ARBA" id="ARBA00018392"/>
    </source>
</evidence>
<dbReference type="InterPro" id="IPR025202">
    <property type="entry name" value="PLD-like_dom"/>
</dbReference>
<evidence type="ECO:0000313" key="14">
    <source>
        <dbReference type="Proteomes" id="UP000672602"/>
    </source>
</evidence>
<protein>
    <recommendedName>
        <fullName evidence="4">Phospholipase D</fullName>
    </recommendedName>
    <alternativeName>
        <fullName evidence="10">Choline phosphatase</fullName>
    </alternativeName>
</protein>
<feature type="domain" description="PLD phosphodiesterase" evidence="12">
    <location>
        <begin position="396"/>
        <end position="423"/>
    </location>
</feature>
<dbReference type="PROSITE" id="PS50035">
    <property type="entry name" value="PLD"/>
    <property type="match status" value="2"/>
</dbReference>
<dbReference type="Proteomes" id="UP000672602">
    <property type="component" value="Unassembled WGS sequence"/>
</dbReference>
<gene>
    <name evidence="13" type="ORF">KAJ83_11665</name>
</gene>
<feature type="domain" description="PLD phosphodiesterase" evidence="12">
    <location>
        <begin position="219"/>
        <end position="246"/>
    </location>
</feature>
<evidence type="ECO:0000256" key="10">
    <source>
        <dbReference type="ARBA" id="ARBA00029594"/>
    </source>
</evidence>
<evidence type="ECO:0000259" key="12">
    <source>
        <dbReference type="PROSITE" id="PS50035"/>
    </source>
</evidence>
<dbReference type="InterPro" id="IPR027379">
    <property type="entry name" value="CLS_N"/>
</dbReference>
<evidence type="ECO:0000256" key="11">
    <source>
        <dbReference type="SAM" id="Phobius"/>
    </source>
</evidence>
<accession>A0A8J7S320</accession>
<evidence type="ECO:0000256" key="3">
    <source>
        <dbReference type="ARBA" id="ARBA00004651"/>
    </source>
</evidence>
<dbReference type="GO" id="GO:0008808">
    <property type="term" value="F:cardiolipin synthase activity"/>
    <property type="evidence" value="ECO:0007669"/>
    <property type="project" value="TreeGrafter"/>
</dbReference>